<reference evidence="1 2" key="1">
    <citation type="journal article" date="2015" name="Genome Announc.">
        <title>Expanding the biotechnology potential of lactobacilli through comparative genomics of 213 strains and associated genera.</title>
        <authorList>
            <person name="Sun Z."/>
            <person name="Harris H.M."/>
            <person name="McCann A."/>
            <person name="Guo C."/>
            <person name="Argimon S."/>
            <person name="Zhang W."/>
            <person name="Yang X."/>
            <person name="Jeffery I.B."/>
            <person name="Cooney J.C."/>
            <person name="Kagawa T.F."/>
            <person name="Liu W."/>
            <person name="Song Y."/>
            <person name="Salvetti E."/>
            <person name="Wrobel A."/>
            <person name="Rasinkangas P."/>
            <person name="Parkhill J."/>
            <person name="Rea M.C."/>
            <person name="O'Sullivan O."/>
            <person name="Ritari J."/>
            <person name="Douillard F.P."/>
            <person name="Paul Ross R."/>
            <person name="Yang R."/>
            <person name="Briner A.E."/>
            <person name="Felis G.E."/>
            <person name="de Vos W.M."/>
            <person name="Barrangou R."/>
            <person name="Klaenhammer T.R."/>
            <person name="Caufield P.W."/>
            <person name="Cui Y."/>
            <person name="Zhang H."/>
            <person name="O'Toole P.W."/>
        </authorList>
    </citation>
    <scope>NUCLEOTIDE SEQUENCE [LARGE SCALE GENOMIC DNA]</scope>
    <source>
        <strain evidence="1 2">DSM 22698</strain>
    </source>
</reference>
<dbReference type="RefSeq" id="WP_054750393.1">
    <property type="nucleotide sequence ID" value="NZ_AYZK01000003.1"/>
</dbReference>
<dbReference type="STRING" id="1423810.FD19_GL001317"/>
<comment type="caution">
    <text evidence="1">The sequence shown here is derived from an EMBL/GenBank/DDBJ whole genome shotgun (WGS) entry which is preliminary data.</text>
</comment>
<dbReference type="OrthoDB" id="9911807at2"/>
<dbReference type="AlphaFoldDB" id="A0A0R2CFN4"/>
<accession>A0A0R2CFN4</accession>
<gene>
    <name evidence="1" type="ORF">FD19_GL001317</name>
</gene>
<evidence type="ECO:0000313" key="2">
    <source>
        <dbReference type="Proteomes" id="UP000051789"/>
    </source>
</evidence>
<keyword evidence="2" id="KW-1185">Reference proteome</keyword>
<proteinExistence type="predicted"/>
<name>A0A0R2CFN4_9LACO</name>
<protein>
    <submittedName>
        <fullName evidence="1">Uncharacterized protein</fullName>
    </submittedName>
</protein>
<evidence type="ECO:0000313" key="1">
    <source>
        <dbReference type="EMBL" id="KRM87163.1"/>
    </source>
</evidence>
<dbReference type="Proteomes" id="UP000051789">
    <property type="component" value="Unassembled WGS sequence"/>
</dbReference>
<organism evidence="1 2">
    <name type="scientific">Lacticaseibacillus thailandensis DSM 22698 = JCM 13996</name>
    <dbReference type="NCBI Taxonomy" id="1423810"/>
    <lineage>
        <taxon>Bacteria</taxon>
        <taxon>Bacillati</taxon>
        <taxon>Bacillota</taxon>
        <taxon>Bacilli</taxon>
        <taxon>Lactobacillales</taxon>
        <taxon>Lactobacillaceae</taxon>
        <taxon>Lacticaseibacillus</taxon>
    </lineage>
</organism>
<sequence>MVRQQQADDAAVDTVAHLAENAVLAKYPEMITTLDRPPAVRGYVLSLYIMAATSTAQLVLGEVVDASLVPPTEKFIPITLATRQQTLAGVMYYANLYHDRFRREYQTMVQRLTKWRREHGVDG</sequence>
<dbReference type="PATRIC" id="fig|1423810.4.peg.1353"/>
<dbReference type="EMBL" id="AYZK01000003">
    <property type="protein sequence ID" value="KRM87163.1"/>
    <property type="molecule type" value="Genomic_DNA"/>
</dbReference>